<gene>
    <name evidence="1" type="primary">WBGene00113952</name>
</gene>
<reference evidence="2" key="1">
    <citation type="journal article" date="2008" name="Nat. Genet.">
        <title>The Pristionchus pacificus genome provides a unique perspective on nematode lifestyle and parasitism.</title>
        <authorList>
            <person name="Dieterich C."/>
            <person name="Clifton S.W."/>
            <person name="Schuster L.N."/>
            <person name="Chinwalla A."/>
            <person name="Delehaunty K."/>
            <person name="Dinkelacker I."/>
            <person name="Fulton L."/>
            <person name="Fulton R."/>
            <person name="Godfrey J."/>
            <person name="Minx P."/>
            <person name="Mitreva M."/>
            <person name="Roeseler W."/>
            <person name="Tian H."/>
            <person name="Witte H."/>
            <person name="Yang S.P."/>
            <person name="Wilson R.K."/>
            <person name="Sommer R.J."/>
        </authorList>
    </citation>
    <scope>NUCLEOTIDE SEQUENCE [LARGE SCALE GENOMIC DNA]</scope>
    <source>
        <strain evidence="2">PS312</strain>
    </source>
</reference>
<dbReference type="Proteomes" id="UP000005239">
    <property type="component" value="Unassembled WGS sequence"/>
</dbReference>
<dbReference type="PROSITE" id="PS51257">
    <property type="entry name" value="PROKAR_LIPOPROTEIN"/>
    <property type="match status" value="1"/>
</dbReference>
<keyword evidence="2" id="KW-1185">Reference proteome</keyword>
<reference evidence="1" key="2">
    <citation type="submission" date="2022-06" db="UniProtKB">
        <authorList>
            <consortium name="EnsemblMetazoa"/>
        </authorList>
    </citation>
    <scope>IDENTIFICATION</scope>
    <source>
        <strain evidence="1">PS312</strain>
    </source>
</reference>
<protein>
    <submittedName>
        <fullName evidence="1">Uncharacterized protein</fullName>
    </submittedName>
</protein>
<evidence type="ECO:0000313" key="1">
    <source>
        <dbReference type="EnsemblMetazoa" id="PPA24398.1"/>
    </source>
</evidence>
<organism evidence="1 2">
    <name type="scientific">Pristionchus pacificus</name>
    <name type="common">Parasitic nematode worm</name>
    <dbReference type="NCBI Taxonomy" id="54126"/>
    <lineage>
        <taxon>Eukaryota</taxon>
        <taxon>Metazoa</taxon>
        <taxon>Ecdysozoa</taxon>
        <taxon>Nematoda</taxon>
        <taxon>Chromadorea</taxon>
        <taxon>Rhabditida</taxon>
        <taxon>Rhabditina</taxon>
        <taxon>Diplogasteromorpha</taxon>
        <taxon>Diplogasteroidea</taxon>
        <taxon>Neodiplogasteridae</taxon>
        <taxon>Pristionchus</taxon>
    </lineage>
</organism>
<dbReference type="AlphaFoldDB" id="A0A2A6BKA2"/>
<accession>A0A8R1UEW2</accession>
<evidence type="ECO:0000313" key="2">
    <source>
        <dbReference type="Proteomes" id="UP000005239"/>
    </source>
</evidence>
<dbReference type="EnsemblMetazoa" id="PPA24398.1">
    <property type="protein sequence ID" value="PPA24398.1"/>
    <property type="gene ID" value="WBGene00113952"/>
</dbReference>
<name>A0A2A6BKA2_PRIPA</name>
<sequence>MHFLRLLAMLLLGCACQENYPQQYLDQSPPEEPPSYRPLWLIVKSYLAVMIIIVAVIIILFMLQSFLMKYLDSLGRCCRRGMANVRKRLIRKDEEEGNEQRDVSDNECINEQRFCKVSTLRMIDDVTPRLSFSDRPSEYQTFGPAPTAAFALAETLDSEFSSELIQSIKNRHGEPTP</sequence>
<proteinExistence type="predicted"/>
<accession>A0A2A6BKA2</accession>